<organism evidence="1 2">
    <name type="scientific">Hirundo rustica rustica</name>
    <dbReference type="NCBI Taxonomy" id="333673"/>
    <lineage>
        <taxon>Eukaryota</taxon>
        <taxon>Metazoa</taxon>
        <taxon>Chordata</taxon>
        <taxon>Craniata</taxon>
        <taxon>Vertebrata</taxon>
        <taxon>Euteleostomi</taxon>
        <taxon>Archelosauria</taxon>
        <taxon>Archosauria</taxon>
        <taxon>Dinosauria</taxon>
        <taxon>Saurischia</taxon>
        <taxon>Theropoda</taxon>
        <taxon>Coelurosauria</taxon>
        <taxon>Aves</taxon>
        <taxon>Neognathae</taxon>
        <taxon>Neoaves</taxon>
        <taxon>Telluraves</taxon>
        <taxon>Australaves</taxon>
        <taxon>Passeriformes</taxon>
        <taxon>Sylvioidea</taxon>
        <taxon>Hirundinidae</taxon>
        <taxon>Hirundo</taxon>
    </lineage>
</organism>
<sequence>MDTHSQLSVICKFTNERLNTLIHVTNKNIEQSWPQHRPLRDTTGAWLSAGCSTAHHHSLGLAIQPVPNPARSAPVQATGCQLIQECAVGDSVKGLAEVQIDNIHSLSCIHPVDHLVIKGD</sequence>
<proteinExistence type="predicted"/>
<dbReference type="EMBL" id="QRBI01000104">
    <property type="protein sequence ID" value="RMC15251.1"/>
    <property type="molecule type" value="Genomic_DNA"/>
</dbReference>
<dbReference type="OrthoDB" id="9400281at2759"/>
<keyword evidence="2" id="KW-1185">Reference proteome</keyword>
<protein>
    <submittedName>
        <fullName evidence="1">Uncharacterized protein</fullName>
    </submittedName>
</protein>
<gene>
    <name evidence="1" type="ORF">DUI87_07438</name>
</gene>
<name>A0A3M0KRI4_HIRRU</name>
<dbReference type="AlphaFoldDB" id="A0A3M0KRI4"/>
<dbReference type="Proteomes" id="UP000269221">
    <property type="component" value="Unassembled WGS sequence"/>
</dbReference>
<comment type="caution">
    <text evidence="1">The sequence shown here is derived from an EMBL/GenBank/DDBJ whole genome shotgun (WGS) entry which is preliminary data.</text>
</comment>
<evidence type="ECO:0000313" key="2">
    <source>
        <dbReference type="Proteomes" id="UP000269221"/>
    </source>
</evidence>
<accession>A0A3M0KRI4</accession>
<evidence type="ECO:0000313" key="1">
    <source>
        <dbReference type="EMBL" id="RMC15251.1"/>
    </source>
</evidence>
<reference evidence="1 2" key="1">
    <citation type="submission" date="2018-07" db="EMBL/GenBank/DDBJ databases">
        <title>A high quality draft genome assembly of the barn swallow (H. rustica rustica).</title>
        <authorList>
            <person name="Formenti G."/>
            <person name="Chiara M."/>
            <person name="Poveda L."/>
            <person name="Francoijs K.-J."/>
            <person name="Bonisoli-Alquati A."/>
            <person name="Canova L."/>
            <person name="Gianfranceschi L."/>
            <person name="Horner D.S."/>
            <person name="Saino N."/>
        </authorList>
    </citation>
    <scope>NUCLEOTIDE SEQUENCE [LARGE SCALE GENOMIC DNA]</scope>
    <source>
        <strain evidence="1">Chelidonia</strain>
        <tissue evidence="1">Blood</tissue>
    </source>
</reference>